<comment type="subcellular location">
    <subcellularLocation>
        <location evidence="1 13">Endoplasmic reticulum membrane</location>
        <topology evidence="1 13">Multi-pass membrane protein</topology>
    </subcellularLocation>
</comment>
<accession>A0A0H1BVA9</accession>
<gene>
    <name evidence="14" type="ORF">EMPG_12044</name>
</gene>
<feature type="transmembrane region" description="Helical" evidence="13">
    <location>
        <begin position="393"/>
        <end position="413"/>
    </location>
</feature>
<evidence type="ECO:0000256" key="5">
    <source>
        <dbReference type="ARBA" id="ARBA00022502"/>
    </source>
</evidence>
<dbReference type="OrthoDB" id="1741594at2759"/>
<dbReference type="EC" id="2.4.1.-" evidence="13"/>
<dbReference type="UniPathway" id="UPA00196"/>
<dbReference type="GO" id="GO:0005789">
    <property type="term" value="C:endoplasmic reticulum membrane"/>
    <property type="evidence" value="ECO:0007669"/>
    <property type="project" value="UniProtKB-SubCell"/>
</dbReference>
<proteinExistence type="inferred from homology"/>
<dbReference type="Pfam" id="PF05007">
    <property type="entry name" value="Mannosyl_trans"/>
    <property type="match status" value="1"/>
</dbReference>
<comment type="caution">
    <text evidence="14">The sequence shown here is derived from an EMBL/GenBank/DDBJ whole genome shotgun (WGS) entry which is preliminary data.</text>
</comment>
<evidence type="ECO:0000256" key="9">
    <source>
        <dbReference type="ARBA" id="ARBA00022824"/>
    </source>
</evidence>
<feature type="transmembrane region" description="Helical" evidence="13">
    <location>
        <begin position="128"/>
        <end position="156"/>
    </location>
</feature>
<feature type="transmembrane region" description="Helical" evidence="13">
    <location>
        <begin position="90"/>
        <end position="107"/>
    </location>
</feature>
<dbReference type="PANTHER" id="PTHR12886">
    <property type="entry name" value="PIG-M MANNOSYLTRANSFERASE"/>
    <property type="match status" value="1"/>
</dbReference>
<name>A0A0H1BVA9_9EURO</name>
<dbReference type="GO" id="GO:0051751">
    <property type="term" value="F:alpha-1,4-mannosyltransferase activity"/>
    <property type="evidence" value="ECO:0007669"/>
    <property type="project" value="InterPro"/>
</dbReference>
<keyword evidence="6 13" id="KW-0328">Glycosyltransferase</keyword>
<evidence type="ECO:0000313" key="14">
    <source>
        <dbReference type="EMBL" id="KLJ13001.1"/>
    </source>
</evidence>
<evidence type="ECO:0000256" key="12">
    <source>
        <dbReference type="ARBA" id="ARBA00025399"/>
    </source>
</evidence>
<sequence>MQSLFNSATLVFSAAIFLRVVLLFYGLYQDAHSPMKYTDIDYFVFTDAAKFVSQGRSPYDRATYRYTPLLAWLLVPTAWGGGFWFAFGKALFALADIVAGWLIVRVLRQQRHMQMDMPRALKYASIWLLNPMVATISTRGSSEGLLSVMVIALLWAVLEKRIALAGALLGLGVHFKIYPFIYALSIIWLLEDDDESHTEEAVDFSLPSMINRLRSFLNPSRILLTLTSLSVFSALNLSMYVIYGLPFMEHTYLHHLTRVDHRHNFSPYNMLLYLSSSAAAQGTSSGNGLESLAFIPQLVLSAVLIPIALAKKDIAGTMLAQTFAFVTFNKVCTSQYFLWYMIFLPLYLPYSSFMKRPLLGISALAFWIGGQALWLYPGFLLEFYGLSTFTPGLFLASLLFFLVNIWILAIIVADVGSRSGSSVTLRASGGASVGKKAARDRK</sequence>
<keyword evidence="5 13" id="KW-0337">GPI-anchor biosynthesis</keyword>
<feature type="transmembrane region" description="Helical" evidence="13">
    <location>
        <begin position="322"/>
        <end position="347"/>
    </location>
</feature>
<dbReference type="EMBL" id="LDEV01000563">
    <property type="protein sequence ID" value="KLJ13001.1"/>
    <property type="molecule type" value="Genomic_DNA"/>
</dbReference>
<feature type="transmembrane region" description="Helical" evidence="13">
    <location>
        <begin position="6"/>
        <end position="28"/>
    </location>
</feature>
<dbReference type="InterPro" id="IPR007704">
    <property type="entry name" value="PIG-M"/>
</dbReference>
<evidence type="ECO:0000256" key="10">
    <source>
        <dbReference type="ARBA" id="ARBA00022989"/>
    </source>
</evidence>
<evidence type="ECO:0000256" key="2">
    <source>
        <dbReference type="ARBA" id="ARBA00004687"/>
    </source>
</evidence>
<organism evidence="14 15">
    <name type="scientific">Blastomyces silverae</name>
    <dbReference type="NCBI Taxonomy" id="2060906"/>
    <lineage>
        <taxon>Eukaryota</taxon>
        <taxon>Fungi</taxon>
        <taxon>Dikarya</taxon>
        <taxon>Ascomycota</taxon>
        <taxon>Pezizomycotina</taxon>
        <taxon>Eurotiomycetes</taxon>
        <taxon>Eurotiomycetidae</taxon>
        <taxon>Onygenales</taxon>
        <taxon>Ajellomycetaceae</taxon>
        <taxon>Blastomyces</taxon>
    </lineage>
</organism>
<feature type="transmembrane region" description="Helical" evidence="13">
    <location>
        <begin position="222"/>
        <end position="243"/>
    </location>
</feature>
<comment type="pathway">
    <text evidence="2 13">Glycolipid biosynthesis; glycosylphosphatidylinositol-anchor biosynthesis.</text>
</comment>
<dbReference type="Proteomes" id="UP000053573">
    <property type="component" value="Unassembled WGS sequence"/>
</dbReference>
<keyword evidence="8 13" id="KW-0812">Transmembrane</keyword>
<feature type="transmembrane region" description="Helical" evidence="13">
    <location>
        <begin position="359"/>
        <end position="381"/>
    </location>
</feature>
<comment type="similarity">
    <text evidence="3 13">Belongs to the PIGM family.</text>
</comment>
<evidence type="ECO:0000256" key="13">
    <source>
        <dbReference type="RuleBase" id="RU365064"/>
    </source>
</evidence>
<keyword evidence="10 13" id="KW-1133">Transmembrane helix</keyword>
<reference evidence="15" key="1">
    <citation type="journal article" date="2015" name="PLoS Genet.">
        <title>The dynamic genome and transcriptome of the human fungal pathogen Blastomyces and close relative Emmonsia.</title>
        <authorList>
            <person name="Munoz J.F."/>
            <person name="Gauthier G.M."/>
            <person name="Desjardins C.A."/>
            <person name="Gallo J.E."/>
            <person name="Holder J."/>
            <person name="Sullivan T.D."/>
            <person name="Marty A.J."/>
            <person name="Carmen J.C."/>
            <person name="Chen Z."/>
            <person name="Ding L."/>
            <person name="Gujja S."/>
            <person name="Magrini V."/>
            <person name="Misas E."/>
            <person name="Mitreva M."/>
            <person name="Priest M."/>
            <person name="Saif S."/>
            <person name="Whiston E.A."/>
            <person name="Young S."/>
            <person name="Zeng Q."/>
            <person name="Goldman W.E."/>
            <person name="Mardis E.R."/>
            <person name="Taylor J.W."/>
            <person name="McEwen J.G."/>
            <person name="Clay O.K."/>
            <person name="Klein B.S."/>
            <person name="Cuomo C.A."/>
        </authorList>
    </citation>
    <scope>NUCLEOTIDE SEQUENCE [LARGE SCALE GENOMIC DNA]</scope>
    <source>
        <strain evidence="15">UAMH 139</strain>
    </source>
</reference>
<comment type="function">
    <text evidence="12 13">Mannosyltransferase involved in glycosylphosphatidylinositol-anchor biosynthesis. Transfers the first alpha-1,4-mannose to GlcN-acyl-PI during GPI precursor assembly. Required for cell wall integrity.</text>
</comment>
<evidence type="ECO:0000256" key="4">
    <source>
        <dbReference type="ARBA" id="ARBA00013797"/>
    </source>
</evidence>
<evidence type="ECO:0000313" key="15">
    <source>
        <dbReference type="Proteomes" id="UP000053573"/>
    </source>
</evidence>
<feature type="transmembrane region" description="Helical" evidence="13">
    <location>
        <begin position="162"/>
        <end position="190"/>
    </location>
</feature>
<dbReference type="AlphaFoldDB" id="A0A0H1BVA9"/>
<protein>
    <recommendedName>
        <fullName evidence="4 13">GPI mannosyltransferase 1</fullName>
        <ecNumber evidence="13">2.4.1.-</ecNumber>
    </recommendedName>
    <alternativeName>
        <fullName evidence="13">GPI mannosyltransferase I</fullName>
    </alternativeName>
</protein>
<evidence type="ECO:0000256" key="8">
    <source>
        <dbReference type="ARBA" id="ARBA00022692"/>
    </source>
</evidence>
<keyword evidence="15" id="KW-1185">Reference proteome</keyword>
<feature type="transmembrane region" description="Helical" evidence="13">
    <location>
        <begin position="292"/>
        <end position="310"/>
    </location>
</feature>
<keyword evidence="11 13" id="KW-0472">Membrane</keyword>
<dbReference type="GO" id="GO:0004376">
    <property type="term" value="F:GPI mannosyltransferase activity"/>
    <property type="evidence" value="ECO:0007669"/>
    <property type="project" value="InterPro"/>
</dbReference>
<evidence type="ECO:0000256" key="6">
    <source>
        <dbReference type="ARBA" id="ARBA00022676"/>
    </source>
</evidence>
<evidence type="ECO:0000256" key="3">
    <source>
        <dbReference type="ARBA" id="ARBA00011071"/>
    </source>
</evidence>
<dbReference type="GO" id="GO:1990529">
    <property type="term" value="C:glycosylphosphatidylinositol-mannosyltransferase I complex"/>
    <property type="evidence" value="ECO:0007669"/>
    <property type="project" value="TreeGrafter"/>
</dbReference>
<dbReference type="GO" id="GO:0006506">
    <property type="term" value="P:GPI anchor biosynthetic process"/>
    <property type="evidence" value="ECO:0007669"/>
    <property type="project" value="UniProtKB-UniPathway"/>
</dbReference>
<evidence type="ECO:0000256" key="1">
    <source>
        <dbReference type="ARBA" id="ARBA00004477"/>
    </source>
</evidence>
<keyword evidence="9 13" id="KW-0256">Endoplasmic reticulum</keyword>
<evidence type="ECO:0000256" key="7">
    <source>
        <dbReference type="ARBA" id="ARBA00022679"/>
    </source>
</evidence>
<dbReference type="STRING" id="2060906.A0A0H1BVA9"/>
<keyword evidence="7 13" id="KW-0808">Transferase</keyword>
<evidence type="ECO:0000256" key="11">
    <source>
        <dbReference type="ARBA" id="ARBA00023136"/>
    </source>
</evidence>
<dbReference type="PANTHER" id="PTHR12886:SF0">
    <property type="entry name" value="GPI MANNOSYLTRANSFERASE 1"/>
    <property type="match status" value="1"/>
</dbReference>